<evidence type="ECO:0000259" key="3">
    <source>
        <dbReference type="Pfam" id="PF25137"/>
    </source>
</evidence>
<dbReference type="InterPro" id="IPR001670">
    <property type="entry name" value="ADH_Fe/GldA"/>
</dbReference>
<dbReference type="SUPFAM" id="SSF56796">
    <property type="entry name" value="Dehydroquinate synthase-like"/>
    <property type="match status" value="1"/>
</dbReference>
<dbReference type="PROSITE" id="PS00913">
    <property type="entry name" value="ADH_IRON_1"/>
    <property type="match status" value="1"/>
</dbReference>
<protein>
    <submittedName>
        <fullName evidence="4">Iron-containing alcohol dehydrogenase</fullName>
    </submittedName>
</protein>
<dbReference type="Proteomes" id="UP001297600">
    <property type="component" value="Unassembled WGS sequence"/>
</dbReference>
<dbReference type="PANTHER" id="PTHR43633">
    <property type="entry name" value="ALCOHOL DEHYDROGENASE YQHD"/>
    <property type="match status" value="1"/>
</dbReference>
<dbReference type="InterPro" id="IPR056798">
    <property type="entry name" value="ADH_Fe_C"/>
</dbReference>
<dbReference type="Gene3D" id="1.20.1090.10">
    <property type="entry name" value="Dehydroquinate synthase-like - alpha domain"/>
    <property type="match status" value="1"/>
</dbReference>
<feature type="domain" description="Alcohol dehydrogenase iron-type/glycerol dehydrogenase GldA" evidence="2">
    <location>
        <begin position="9"/>
        <end position="175"/>
    </location>
</feature>
<dbReference type="InterPro" id="IPR044731">
    <property type="entry name" value="BDH-like"/>
</dbReference>
<dbReference type="Pfam" id="PF25137">
    <property type="entry name" value="ADH_Fe_C"/>
    <property type="match status" value="1"/>
</dbReference>
<gene>
    <name evidence="4" type="ORF">MAF45_01075</name>
</gene>
<reference evidence="4 5" key="1">
    <citation type="submission" date="2022-02" db="EMBL/GenBank/DDBJ databases">
        <title>Mesosutterella porci, a novel member of the family Sutterellaceae from pig feces.</title>
        <authorList>
            <person name="Wylensek D."/>
            <person name="Clavel T."/>
        </authorList>
    </citation>
    <scope>NUCLEOTIDE SEQUENCE [LARGE SCALE GENOMIC DNA]</scope>
    <source>
        <strain evidence="5">oilRF-744-wt-GAM-9</strain>
    </source>
</reference>
<keyword evidence="5" id="KW-1185">Reference proteome</keyword>
<evidence type="ECO:0000259" key="2">
    <source>
        <dbReference type="Pfam" id="PF00465"/>
    </source>
</evidence>
<proteinExistence type="predicted"/>
<dbReference type="PROSITE" id="PS00060">
    <property type="entry name" value="ADH_IRON_2"/>
    <property type="match status" value="1"/>
</dbReference>
<dbReference type="Pfam" id="PF00465">
    <property type="entry name" value="Fe-ADH"/>
    <property type="match status" value="1"/>
</dbReference>
<dbReference type="CDD" id="cd08187">
    <property type="entry name" value="BDH"/>
    <property type="match status" value="1"/>
</dbReference>
<dbReference type="Gene3D" id="3.40.50.1970">
    <property type="match status" value="1"/>
</dbReference>
<evidence type="ECO:0000313" key="5">
    <source>
        <dbReference type="Proteomes" id="UP001297600"/>
    </source>
</evidence>
<dbReference type="EMBL" id="JAKNCT010000001">
    <property type="protein sequence ID" value="MCG5030047.1"/>
    <property type="molecule type" value="Genomic_DNA"/>
</dbReference>
<accession>A0ABS9MND3</accession>
<dbReference type="InterPro" id="IPR018211">
    <property type="entry name" value="ADH_Fe_CS"/>
</dbReference>
<evidence type="ECO:0000256" key="1">
    <source>
        <dbReference type="ARBA" id="ARBA00023002"/>
    </source>
</evidence>
<keyword evidence="1" id="KW-0560">Oxidoreductase</keyword>
<dbReference type="PANTHER" id="PTHR43633:SF1">
    <property type="entry name" value="ALCOHOL DEHYDROGENASE YQHD"/>
    <property type="match status" value="1"/>
</dbReference>
<comment type="caution">
    <text evidence="4">The sequence shown here is derived from an EMBL/GenBank/DDBJ whole genome shotgun (WGS) entry which is preliminary data.</text>
</comment>
<organism evidence="4 5">
    <name type="scientific">Mesosutterella porci</name>
    <dbReference type="NCBI Taxonomy" id="2915351"/>
    <lineage>
        <taxon>Bacteria</taxon>
        <taxon>Pseudomonadati</taxon>
        <taxon>Pseudomonadota</taxon>
        <taxon>Betaproteobacteria</taxon>
        <taxon>Burkholderiales</taxon>
        <taxon>Sutterellaceae</taxon>
        <taxon>Mesosutterella</taxon>
    </lineage>
</organism>
<feature type="domain" description="Fe-containing alcohol dehydrogenase-like C-terminal" evidence="3">
    <location>
        <begin position="186"/>
        <end position="386"/>
    </location>
</feature>
<evidence type="ECO:0000313" key="4">
    <source>
        <dbReference type="EMBL" id="MCG5030047.1"/>
    </source>
</evidence>
<dbReference type="RefSeq" id="WP_237977703.1">
    <property type="nucleotide sequence ID" value="NZ_JAKNCT010000001.1"/>
</dbReference>
<name>A0ABS9MND3_9BURK</name>
<sequence length="387" mass="42120">MHSYNLYLPTRLVFGENAIEKLPELTKGFGRKVLIVYGGGSVKRNGILDRAKELLKDREVFELSGVEPNPRITTIRKGVELCKKEGIEWLLPIGAGSVIDSAKAIAAGAFYEGDAWDLVLDSSKIKKALPIFVVLTNAATGSEYDAGGVISNLETDEKLPITSPLLFPVASIMDPAYTCTVPPKHTAAGAADIFSHTIEQYIVMDGNILTDAMCEGMLKTVIECTPKVLKNPNDLDARGQLMMASSFGCCGLLSIGRSPSPWPCHGIEHEISAWHDITHGEGLAVITPHWMRWSLTEKTAPRLAQYGVRVFGLDPAAPAMENAEKAIEKTSEFFRSIGIPATLSELGVTDEHFEAMADHVISHWRPLSGAFRPLDREGILAILRASL</sequence>